<dbReference type="RefSeq" id="WP_186852424.1">
    <property type="nucleotide sequence ID" value="NZ_JACOPO010000002.1"/>
</dbReference>
<evidence type="ECO:0000313" key="2">
    <source>
        <dbReference type="EMBL" id="MBC5722191.1"/>
    </source>
</evidence>
<sequence>MTPQIKAEIQHRAKQAGMTEIARGAVMVSVTAVRNKKQTAGTMAGVMKYVVQGKKTLLGDRWMVTGHNCVAQSFSAEDDLTPQEVNAIGVEFAQKQFPDYEVLVATHMDTNHLQNHLLVNSVSCADGRKLYQNAAGLQRHRQVNNEICMAHGLSVLEPPKKHTRKRQMRPGEYQAGLRGDSWKLNLIQAINGALEYADDRESFIENMEYEG</sequence>
<accession>A0A8J6IZX6</accession>
<protein>
    <submittedName>
        <fullName evidence="2">Relaxase/mobilization nuclease domain-containing protein</fullName>
    </submittedName>
</protein>
<dbReference type="Pfam" id="PF03432">
    <property type="entry name" value="Relaxase"/>
    <property type="match status" value="1"/>
</dbReference>
<gene>
    <name evidence="2" type="ORF">H8S11_05100</name>
</gene>
<keyword evidence="3" id="KW-1185">Reference proteome</keyword>
<comment type="caution">
    <text evidence="2">The sequence shown here is derived from an EMBL/GenBank/DDBJ whole genome shotgun (WGS) entry which is preliminary data.</text>
</comment>
<dbReference type="AlphaFoldDB" id="A0A8J6IZX6"/>
<dbReference type="Proteomes" id="UP000628736">
    <property type="component" value="Unassembled WGS sequence"/>
</dbReference>
<organism evidence="2 3">
    <name type="scientific">Flintibacter hominis</name>
    <dbReference type="NCBI Taxonomy" id="2763048"/>
    <lineage>
        <taxon>Bacteria</taxon>
        <taxon>Bacillati</taxon>
        <taxon>Bacillota</taxon>
        <taxon>Clostridia</taxon>
        <taxon>Eubacteriales</taxon>
        <taxon>Flintibacter</taxon>
    </lineage>
</organism>
<evidence type="ECO:0000259" key="1">
    <source>
        <dbReference type="Pfam" id="PF03432"/>
    </source>
</evidence>
<feature type="domain" description="MobA/VirD2-like nuclease" evidence="1">
    <location>
        <begin position="70"/>
        <end position="153"/>
    </location>
</feature>
<evidence type="ECO:0000313" key="3">
    <source>
        <dbReference type="Proteomes" id="UP000628736"/>
    </source>
</evidence>
<dbReference type="EMBL" id="JACOPO010000002">
    <property type="protein sequence ID" value="MBC5722191.1"/>
    <property type="molecule type" value="Genomic_DNA"/>
</dbReference>
<name>A0A8J6IZX6_9FIRM</name>
<reference evidence="2" key="1">
    <citation type="submission" date="2020-08" db="EMBL/GenBank/DDBJ databases">
        <title>Genome public.</title>
        <authorList>
            <person name="Liu C."/>
            <person name="Sun Q."/>
        </authorList>
    </citation>
    <scope>NUCLEOTIDE SEQUENCE</scope>
    <source>
        <strain evidence="2">NSJ-23</strain>
    </source>
</reference>
<proteinExistence type="predicted"/>
<dbReference type="InterPro" id="IPR005094">
    <property type="entry name" value="Endonuclease_MobA/VirD2"/>
</dbReference>